<organism evidence="2 3">
    <name type="scientific">Portunus trituberculatus</name>
    <name type="common">Swimming crab</name>
    <name type="synonym">Neptunus trituberculatus</name>
    <dbReference type="NCBI Taxonomy" id="210409"/>
    <lineage>
        <taxon>Eukaryota</taxon>
        <taxon>Metazoa</taxon>
        <taxon>Ecdysozoa</taxon>
        <taxon>Arthropoda</taxon>
        <taxon>Crustacea</taxon>
        <taxon>Multicrustacea</taxon>
        <taxon>Malacostraca</taxon>
        <taxon>Eumalacostraca</taxon>
        <taxon>Eucarida</taxon>
        <taxon>Decapoda</taxon>
        <taxon>Pleocyemata</taxon>
        <taxon>Brachyura</taxon>
        <taxon>Eubrachyura</taxon>
        <taxon>Portunoidea</taxon>
        <taxon>Portunidae</taxon>
        <taxon>Portuninae</taxon>
        <taxon>Portunus</taxon>
    </lineage>
</organism>
<name>A0A5B7FKU2_PORTR</name>
<accession>A0A5B7FKU2</accession>
<protein>
    <submittedName>
        <fullName evidence="2">Uncharacterized protein</fullName>
    </submittedName>
</protein>
<dbReference type="Proteomes" id="UP000324222">
    <property type="component" value="Unassembled WGS sequence"/>
</dbReference>
<evidence type="ECO:0000313" key="3">
    <source>
        <dbReference type="Proteomes" id="UP000324222"/>
    </source>
</evidence>
<proteinExistence type="predicted"/>
<gene>
    <name evidence="2" type="ORF">E2C01_039466</name>
</gene>
<feature type="region of interest" description="Disordered" evidence="1">
    <location>
        <begin position="45"/>
        <end position="90"/>
    </location>
</feature>
<sequence length="104" mass="12207">MKVLSICVLDHCTTYARTGTGFPYVEVPLAFCLCQFLGPEEYPNVEGREKEEERREDKKKEKEMREERSDEIKKEIREEERKSRKRSQASLVQRCDPLIGAVLI</sequence>
<reference evidence="2 3" key="1">
    <citation type="submission" date="2019-05" db="EMBL/GenBank/DDBJ databases">
        <title>Another draft genome of Portunus trituberculatus and its Hox gene families provides insights of decapod evolution.</title>
        <authorList>
            <person name="Jeong J.-H."/>
            <person name="Song I."/>
            <person name="Kim S."/>
            <person name="Choi T."/>
            <person name="Kim D."/>
            <person name="Ryu S."/>
            <person name="Kim W."/>
        </authorList>
    </citation>
    <scope>NUCLEOTIDE SEQUENCE [LARGE SCALE GENOMIC DNA]</scope>
    <source>
        <tissue evidence="2">Muscle</tissue>
    </source>
</reference>
<feature type="compositionally biased region" description="Basic and acidic residues" evidence="1">
    <location>
        <begin position="46"/>
        <end position="82"/>
    </location>
</feature>
<keyword evidence="3" id="KW-1185">Reference proteome</keyword>
<comment type="caution">
    <text evidence="2">The sequence shown here is derived from an EMBL/GenBank/DDBJ whole genome shotgun (WGS) entry which is preliminary data.</text>
</comment>
<dbReference type="EMBL" id="VSRR010006881">
    <property type="protein sequence ID" value="MPC45759.1"/>
    <property type="molecule type" value="Genomic_DNA"/>
</dbReference>
<evidence type="ECO:0000256" key="1">
    <source>
        <dbReference type="SAM" id="MobiDB-lite"/>
    </source>
</evidence>
<evidence type="ECO:0000313" key="2">
    <source>
        <dbReference type="EMBL" id="MPC45759.1"/>
    </source>
</evidence>
<dbReference type="AlphaFoldDB" id="A0A5B7FKU2"/>